<feature type="transmembrane region" description="Helical" evidence="6">
    <location>
        <begin position="158"/>
        <end position="177"/>
    </location>
</feature>
<comment type="function">
    <text evidence="6">Choline transporter.</text>
</comment>
<organism evidence="7 8">
    <name type="scientific">Porcisia hertigi</name>
    <dbReference type="NCBI Taxonomy" id="2761500"/>
    <lineage>
        <taxon>Eukaryota</taxon>
        <taxon>Discoba</taxon>
        <taxon>Euglenozoa</taxon>
        <taxon>Kinetoplastea</taxon>
        <taxon>Metakinetoplastina</taxon>
        <taxon>Trypanosomatida</taxon>
        <taxon>Trypanosomatidae</taxon>
        <taxon>Leishmaniinae</taxon>
        <taxon>Porcisia</taxon>
    </lineage>
</organism>
<evidence type="ECO:0000256" key="4">
    <source>
        <dbReference type="ARBA" id="ARBA00022989"/>
    </source>
</evidence>
<protein>
    <recommendedName>
        <fullName evidence="6">Choline transporter-like protein</fullName>
    </recommendedName>
</protein>
<reference evidence="7 8" key="1">
    <citation type="submission" date="2021-02" db="EMBL/GenBank/DDBJ databases">
        <title>Porcisia hertigi Genome sequencing and assembly.</title>
        <authorList>
            <person name="Almutairi H."/>
            <person name="Gatherer D."/>
        </authorList>
    </citation>
    <scope>NUCLEOTIDE SEQUENCE [LARGE SCALE GENOMIC DNA]</scope>
    <source>
        <strain evidence="7 8">C119</strain>
    </source>
</reference>
<evidence type="ECO:0000256" key="1">
    <source>
        <dbReference type="ARBA" id="ARBA00004141"/>
    </source>
</evidence>
<dbReference type="AlphaFoldDB" id="A0A836HPL2"/>
<keyword evidence="4 6" id="KW-1133">Transmembrane helix</keyword>
<dbReference type="GeneID" id="94286345"/>
<dbReference type="OrthoDB" id="44736at2759"/>
<sequence>MYGGGSGNGQAFMGVNKPTHQEAGAPMANWNANGQYPQAEVNYSPIEGPSVEGTPLYTDAGVNPAQAAKLSRFRLQGFKDVWAAILFIPFALFPIVWGILQLITYPIESVPSQSPSSDKKVIRLDFHWIFWTCLAAVGASIISSSVILKVAQRFPIQIIYIGNIASIIFLLVSATVAFLRINIVMGFVLLVVGIFRAIWFFLARNRIPFAAALLKTSLRIINAFKFTYVLSFILGAVSCGYVILWGYGVLALIDRFQKGTGNGGYIAAMFLLVFSVLWVSQVIPNVMHVTTCGLVATWYFAGFANMPRNPTLASFKRATTTSFGTICFGSLVVAIVEFLRFLLSQGESGNEDNFLRCLGDCLLGCLQHILEMFNKYAFVHVAIYGCSYIEGAKRTFKLCQQCFCAGLFNECLVSPTLTMLALTLSILYALIVGVFTKSWPLGVLVFVISVTVHWLFFSVVDSAVATVFVCFAEAPEALRESDPQLYDTIYATDTNGTNNNAPPPI</sequence>
<dbReference type="EMBL" id="JAFJZO010000036">
    <property type="protein sequence ID" value="KAG5490097.1"/>
    <property type="molecule type" value="Genomic_DNA"/>
</dbReference>
<accession>A0A836HPL2</accession>
<feature type="transmembrane region" description="Helical" evidence="6">
    <location>
        <begin position="81"/>
        <end position="107"/>
    </location>
</feature>
<comment type="caution">
    <text evidence="7">The sequence shown here is derived from an EMBL/GenBank/DDBJ whole genome shotgun (WGS) entry which is preliminary data.</text>
</comment>
<evidence type="ECO:0000256" key="6">
    <source>
        <dbReference type="RuleBase" id="RU368066"/>
    </source>
</evidence>
<feature type="transmembrane region" description="Helical" evidence="6">
    <location>
        <begin position="223"/>
        <end position="250"/>
    </location>
</feature>
<comment type="similarity">
    <text evidence="2 6">Belongs to the CTL (choline transporter-like) family.</text>
</comment>
<feature type="transmembrane region" description="Helical" evidence="6">
    <location>
        <begin position="417"/>
        <end position="435"/>
    </location>
</feature>
<dbReference type="GO" id="GO:0005886">
    <property type="term" value="C:plasma membrane"/>
    <property type="evidence" value="ECO:0007669"/>
    <property type="project" value="UniProtKB-SubCell"/>
</dbReference>
<keyword evidence="5 6" id="KW-0472">Membrane</keyword>
<evidence type="ECO:0000313" key="8">
    <source>
        <dbReference type="Proteomes" id="UP000674318"/>
    </source>
</evidence>
<keyword evidence="8" id="KW-1185">Reference proteome</keyword>
<feature type="transmembrane region" description="Helical" evidence="6">
    <location>
        <begin position="127"/>
        <end position="151"/>
    </location>
</feature>
<evidence type="ECO:0000313" key="7">
    <source>
        <dbReference type="EMBL" id="KAG5490097.1"/>
    </source>
</evidence>
<feature type="transmembrane region" description="Helical" evidence="6">
    <location>
        <begin position="441"/>
        <end position="471"/>
    </location>
</feature>
<dbReference type="RefSeq" id="XP_067752425.1">
    <property type="nucleotide sequence ID" value="XM_067896268.1"/>
</dbReference>
<gene>
    <name evidence="7" type="ORF">JKF63_00216</name>
</gene>
<name>A0A836HPL2_9TRYP</name>
<dbReference type="PANTHER" id="PTHR12385">
    <property type="entry name" value="CHOLINE TRANSPORTER-LIKE (SLC FAMILY 44)"/>
    <property type="match status" value="1"/>
</dbReference>
<evidence type="ECO:0000256" key="3">
    <source>
        <dbReference type="ARBA" id="ARBA00022692"/>
    </source>
</evidence>
<dbReference type="PANTHER" id="PTHR12385:SF4">
    <property type="entry name" value="PROTEIN PNS1"/>
    <property type="match status" value="1"/>
</dbReference>
<dbReference type="InterPro" id="IPR007603">
    <property type="entry name" value="Choline_transptr-like"/>
</dbReference>
<keyword evidence="3 6" id="KW-0812">Transmembrane</keyword>
<dbReference type="GO" id="GO:0022857">
    <property type="term" value="F:transmembrane transporter activity"/>
    <property type="evidence" value="ECO:0007669"/>
    <property type="project" value="UniProtKB-UniRule"/>
</dbReference>
<evidence type="ECO:0000256" key="5">
    <source>
        <dbReference type="ARBA" id="ARBA00023136"/>
    </source>
</evidence>
<feature type="transmembrane region" description="Helical" evidence="6">
    <location>
        <begin position="262"/>
        <end position="279"/>
    </location>
</feature>
<feature type="transmembrane region" description="Helical" evidence="6">
    <location>
        <begin position="323"/>
        <end position="343"/>
    </location>
</feature>
<dbReference type="Pfam" id="PF04515">
    <property type="entry name" value="Choline_transpo"/>
    <property type="match status" value="1"/>
</dbReference>
<dbReference type="Proteomes" id="UP000674318">
    <property type="component" value="Unassembled WGS sequence"/>
</dbReference>
<comment type="subcellular location">
    <subcellularLocation>
        <location evidence="6">Cell membrane</location>
        <topology evidence="6">Multi-pass membrane protein</topology>
    </subcellularLocation>
    <subcellularLocation>
        <location evidence="1">Membrane</location>
        <topology evidence="1">Multi-pass membrane protein</topology>
    </subcellularLocation>
</comment>
<proteinExistence type="inferred from homology"/>
<evidence type="ECO:0000256" key="2">
    <source>
        <dbReference type="ARBA" id="ARBA00007168"/>
    </source>
</evidence>
<feature type="transmembrane region" description="Helical" evidence="6">
    <location>
        <begin position="286"/>
        <end position="303"/>
    </location>
</feature>
<feature type="transmembrane region" description="Helical" evidence="6">
    <location>
        <begin position="183"/>
        <end position="202"/>
    </location>
</feature>
<dbReference type="KEGG" id="phet:94286345"/>